<reference evidence="1 2" key="1">
    <citation type="submission" date="2024-02" db="EMBL/GenBank/DDBJ databases">
        <authorList>
            <person name="Chen Y."/>
            <person name="Shah S."/>
            <person name="Dougan E. K."/>
            <person name="Thang M."/>
            <person name="Chan C."/>
        </authorList>
    </citation>
    <scope>NUCLEOTIDE SEQUENCE [LARGE SCALE GENOMIC DNA]</scope>
</reference>
<evidence type="ECO:0000313" key="2">
    <source>
        <dbReference type="Proteomes" id="UP001642464"/>
    </source>
</evidence>
<sequence length="136" mass="14680">MILWSSDNASTFIGWQICTAHKLTGDENFVVLSGPCTSTGSCVTSPNYPHNYGNSESCEIVAPEKPLYFTRFATEEGYDVLTFGGQAYSGSSGPAQGTTTSDMILWSSDNASTFIGWQICTMHGVNHGGVSNKYFH</sequence>
<name>A0ABP0QUI0_9DINO</name>
<protein>
    <submittedName>
        <fullName evidence="1">Uncharacterized protein</fullName>
    </submittedName>
</protein>
<proteinExistence type="predicted"/>
<dbReference type="EMBL" id="CAXAMM010040046">
    <property type="protein sequence ID" value="CAK9090771.1"/>
    <property type="molecule type" value="Genomic_DNA"/>
</dbReference>
<evidence type="ECO:0000313" key="1">
    <source>
        <dbReference type="EMBL" id="CAK9090771.1"/>
    </source>
</evidence>
<dbReference type="InterPro" id="IPR035914">
    <property type="entry name" value="Sperma_CUB_dom_sf"/>
</dbReference>
<feature type="non-terminal residue" evidence="1">
    <location>
        <position position="136"/>
    </location>
</feature>
<accession>A0ABP0QUI0</accession>
<dbReference type="Proteomes" id="UP001642464">
    <property type="component" value="Unassembled WGS sequence"/>
</dbReference>
<keyword evidence="2" id="KW-1185">Reference proteome</keyword>
<organism evidence="1 2">
    <name type="scientific">Durusdinium trenchii</name>
    <dbReference type="NCBI Taxonomy" id="1381693"/>
    <lineage>
        <taxon>Eukaryota</taxon>
        <taxon>Sar</taxon>
        <taxon>Alveolata</taxon>
        <taxon>Dinophyceae</taxon>
        <taxon>Suessiales</taxon>
        <taxon>Symbiodiniaceae</taxon>
        <taxon>Durusdinium</taxon>
    </lineage>
</organism>
<comment type="caution">
    <text evidence="1">The sequence shown here is derived from an EMBL/GenBank/DDBJ whole genome shotgun (WGS) entry which is preliminary data.</text>
</comment>
<dbReference type="SUPFAM" id="SSF49854">
    <property type="entry name" value="Spermadhesin, CUB domain"/>
    <property type="match status" value="1"/>
</dbReference>
<gene>
    <name evidence="1" type="ORF">SCF082_LOCUS42801</name>
</gene>